<dbReference type="GO" id="GO:0005886">
    <property type="term" value="C:plasma membrane"/>
    <property type="evidence" value="ECO:0007669"/>
    <property type="project" value="UniProtKB-SubCell"/>
</dbReference>
<feature type="domain" description="MacB-like periplasmic core" evidence="9">
    <location>
        <begin position="479"/>
        <end position="634"/>
    </location>
</feature>
<feature type="domain" description="ABC3 transporter permease C-terminal" evidence="8">
    <location>
        <begin position="259"/>
        <end position="379"/>
    </location>
</feature>
<feature type="transmembrane region" description="Helical" evidence="7">
    <location>
        <begin position="252"/>
        <end position="276"/>
    </location>
</feature>
<proteinExistence type="inferred from homology"/>
<gene>
    <name evidence="10" type="ORF">B842_03095</name>
</gene>
<evidence type="ECO:0000256" key="3">
    <source>
        <dbReference type="ARBA" id="ARBA00022692"/>
    </source>
</evidence>
<dbReference type="GO" id="GO:0022857">
    <property type="term" value="F:transmembrane transporter activity"/>
    <property type="evidence" value="ECO:0007669"/>
    <property type="project" value="TreeGrafter"/>
</dbReference>
<keyword evidence="4 7" id="KW-1133">Transmembrane helix</keyword>
<keyword evidence="11" id="KW-1185">Reference proteome</keyword>
<feature type="transmembrane region" description="Helical" evidence="7">
    <location>
        <begin position="480"/>
        <end position="501"/>
    </location>
</feature>
<feature type="transmembrane region" description="Helical" evidence="7">
    <location>
        <begin position="399"/>
        <end position="419"/>
    </location>
</feature>
<dbReference type="Proteomes" id="UP000031524">
    <property type="component" value="Chromosome"/>
</dbReference>
<accession>A0A0B5D5W6</accession>
<dbReference type="InterPro" id="IPR050250">
    <property type="entry name" value="Macrolide_Exporter_MacB"/>
</dbReference>
<comment type="similarity">
    <text evidence="6">Belongs to the ABC-4 integral membrane protein family.</text>
</comment>
<comment type="subcellular location">
    <subcellularLocation>
        <location evidence="1">Cell membrane</location>
        <topology evidence="1">Multi-pass membrane protein</topology>
    </subcellularLocation>
</comment>
<dbReference type="EMBL" id="CP005286">
    <property type="protein sequence ID" value="AJE32472.1"/>
    <property type="molecule type" value="Genomic_DNA"/>
</dbReference>
<feature type="transmembrane region" description="Helical" evidence="7">
    <location>
        <begin position="766"/>
        <end position="790"/>
    </location>
</feature>
<feature type="transmembrane region" description="Helical" evidence="7">
    <location>
        <begin position="304"/>
        <end position="330"/>
    </location>
</feature>
<evidence type="ECO:0000256" key="1">
    <source>
        <dbReference type="ARBA" id="ARBA00004651"/>
    </source>
</evidence>
<protein>
    <submittedName>
        <fullName evidence="10">ABC transporter permease</fullName>
    </submittedName>
</protein>
<sequence>MKSLSILQKISLRSLSAHWLRFLMTLLAVVLGTTFVAGGFILTASLSKAFNDITHGQYKGADLVFNATMDHPLTLDMAAEIAARPDVEKVEPTDILPIVLLDAAGDAYQSGGAGTWLLPFLPTEKTVTSTFEISEGRAPETSSEVVINSGAAARGDLRVGDRVTVIDAQRRTEMEIVGITEADMASGGWAGVQVAEDVFHSVYSDGVHTGRILVRGDVPLETLRAEYPGFDLQTADQAAEEESKEISEVLAFFTYLMLAFGLIALLVGTFIISNTFSMTVAQRTREFALLRALGMSRAQLTGSVLVEAALIGVVGSALGIVFGVGLVKLIVALMEHFGLGLPNAGVGLDAMSVAVPLVVGVIVTLISAWVPARRAGRVHPVQAMRSGDQSSTQPVTGRGIAGAVLLLAGLAATLLAAFWTDWSTNTRTVLLGAGAVLLILAVLLLLAAVARYLFTLRPPGNAVVPLLAGTNLSRNPRRTAATAFALTLGVALVTAVGILGASTKESVFGAIEEELRADAVISGGVVSNQSIPAQALDNIAGMDGVEGLVTVTWVPATVGGRAGSMDGTGGVTAVMEADPTLALNLEVVDGDFVGIADRPGVGLSRDTARDLGVGVGDEVEVGSSLTTATVRAPVRVIWEDTSSYTPLAVSRATAAELLPDTRAWFTQTAYVSFAGDGDHGPLFEEVADEVKSYGILQIMTPEEFRLSAAEQIDQLLMLIYALLALSVVIAVLGIINTLALSIMERTHEFGMLRAVGMQRRQVRRMITLESVHIALLGAFAGIVTGVWLGWCLVRTLASQGIDRWAIPWDQLAVVLVAAVLVGVLAALWPARRAARTSPLAAVD</sequence>
<dbReference type="HOGENOM" id="CLU_012341_1_0_11"/>
<evidence type="ECO:0000313" key="10">
    <source>
        <dbReference type="EMBL" id="AJE32472.1"/>
    </source>
</evidence>
<reference evidence="10 11" key="1">
    <citation type="submission" date="2013-04" db="EMBL/GenBank/DDBJ databases">
        <title>Complete genome sequence of Corynebacterium humireducens DSM 45392(T), isolated from a wastewater-fed microbial fuel cell.</title>
        <authorList>
            <person name="Ruckert C."/>
            <person name="Albersmeier A."/>
            <person name="Kalinowski J."/>
        </authorList>
    </citation>
    <scope>NUCLEOTIDE SEQUENCE [LARGE SCALE GENOMIC DNA]</scope>
    <source>
        <strain evidence="11">MFC-5</strain>
    </source>
</reference>
<evidence type="ECO:0000259" key="8">
    <source>
        <dbReference type="Pfam" id="PF02687"/>
    </source>
</evidence>
<feature type="transmembrane region" description="Helical" evidence="7">
    <location>
        <begin position="715"/>
        <end position="743"/>
    </location>
</feature>
<organism evidence="10 11">
    <name type="scientific">Corynebacterium humireducens NBRC 106098 = DSM 45392</name>
    <dbReference type="NCBI Taxonomy" id="1223515"/>
    <lineage>
        <taxon>Bacteria</taxon>
        <taxon>Bacillati</taxon>
        <taxon>Actinomycetota</taxon>
        <taxon>Actinomycetes</taxon>
        <taxon>Mycobacteriales</taxon>
        <taxon>Corynebacteriaceae</taxon>
        <taxon>Corynebacterium</taxon>
    </lineage>
</organism>
<keyword evidence="5 7" id="KW-0472">Membrane</keyword>
<dbReference type="OrthoDB" id="9780560at2"/>
<dbReference type="InterPro" id="IPR003838">
    <property type="entry name" value="ABC3_permease_C"/>
</dbReference>
<dbReference type="Pfam" id="PF12704">
    <property type="entry name" value="MacB_PCD"/>
    <property type="match status" value="2"/>
</dbReference>
<keyword evidence="3 7" id="KW-0812">Transmembrane</keyword>
<feature type="domain" description="ABC3 transporter permease C-terminal" evidence="8">
    <location>
        <begin position="721"/>
        <end position="838"/>
    </location>
</feature>
<feature type="transmembrane region" description="Helical" evidence="7">
    <location>
        <begin position="350"/>
        <end position="370"/>
    </location>
</feature>
<keyword evidence="2" id="KW-1003">Cell membrane</keyword>
<dbReference type="RefSeq" id="WP_052437700.1">
    <property type="nucleotide sequence ID" value="NZ_BCSU01000024.1"/>
</dbReference>
<dbReference type="KEGG" id="chm:B842_03095"/>
<dbReference type="AlphaFoldDB" id="A0A0B5D5W6"/>
<evidence type="ECO:0000256" key="7">
    <source>
        <dbReference type="SAM" id="Phobius"/>
    </source>
</evidence>
<evidence type="ECO:0000259" key="9">
    <source>
        <dbReference type="Pfam" id="PF12704"/>
    </source>
</evidence>
<dbReference type="InterPro" id="IPR025857">
    <property type="entry name" value="MacB_PCD"/>
</dbReference>
<evidence type="ECO:0000256" key="2">
    <source>
        <dbReference type="ARBA" id="ARBA00022475"/>
    </source>
</evidence>
<feature type="transmembrane region" description="Helical" evidence="7">
    <location>
        <begin position="431"/>
        <end position="454"/>
    </location>
</feature>
<dbReference type="PANTHER" id="PTHR30572:SF4">
    <property type="entry name" value="ABC TRANSPORTER PERMEASE YTRF"/>
    <property type="match status" value="1"/>
</dbReference>
<feature type="transmembrane region" description="Helical" evidence="7">
    <location>
        <begin position="20"/>
        <end position="42"/>
    </location>
</feature>
<evidence type="ECO:0000256" key="5">
    <source>
        <dbReference type="ARBA" id="ARBA00023136"/>
    </source>
</evidence>
<dbReference type="PANTHER" id="PTHR30572">
    <property type="entry name" value="MEMBRANE COMPONENT OF TRANSPORTER-RELATED"/>
    <property type="match status" value="1"/>
</dbReference>
<evidence type="ECO:0000256" key="6">
    <source>
        <dbReference type="ARBA" id="ARBA00038076"/>
    </source>
</evidence>
<evidence type="ECO:0000256" key="4">
    <source>
        <dbReference type="ARBA" id="ARBA00022989"/>
    </source>
</evidence>
<dbReference type="STRING" id="1223515.B842_03095"/>
<name>A0A0B5D5W6_9CORY</name>
<dbReference type="Pfam" id="PF02687">
    <property type="entry name" value="FtsX"/>
    <property type="match status" value="2"/>
</dbReference>
<feature type="domain" description="MacB-like periplasmic core" evidence="9">
    <location>
        <begin position="23"/>
        <end position="199"/>
    </location>
</feature>
<feature type="transmembrane region" description="Helical" evidence="7">
    <location>
        <begin position="810"/>
        <end position="828"/>
    </location>
</feature>
<evidence type="ECO:0000313" key="11">
    <source>
        <dbReference type="Proteomes" id="UP000031524"/>
    </source>
</evidence>